<proteinExistence type="predicted"/>
<keyword evidence="1" id="KW-0456">Lyase</keyword>
<dbReference type="AlphaFoldDB" id="A0A9Y1FNS1"/>
<accession>A0A9Y1FNS1</accession>
<dbReference type="InterPro" id="IPR013785">
    <property type="entry name" value="Aldolase_TIM"/>
</dbReference>
<dbReference type="SMART" id="SM01130">
    <property type="entry name" value="DHDPS"/>
    <property type="match status" value="1"/>
</dbReference>
<dbReference type="SUPFAM" id="SSF51569">
    <property type="entry name" value="Aldolase"/>
    <property type="match status" value="1"/>
</dbReference>
<dbReference type="EMBL" id="CP084167">
    <property type="protein sequence ID" value="UJG43436.1"/>
    <property type="molecule type" value="Genomic_DNA"/>
</dbReference>
<dbReference type="Proteomes" id="UP001200513">
    <property type="component" value="Chromosome"/>
</dbReference>
<reference evidence="2" key="1">
    <citation type="journal article" date="2022" name="Nat. Microbiol.">
        <title>Unique mobile elements and scalable gene flow at the prokaryote-eukaryote boundary revealed by circularized Asgard archaea genomes.</title>
        <authorList>
            <person name="Wu F."/>
            <person name="Speth D.R."/>
            <person name="Philosof A."/>
            <person name="Cremiere A."/>
            <person name="Narayanan A."/>
            <person name="Barco R.A."/>
            <person name="Connon S.A."/>
            <person name="Amend J.P."/>
            <person name="Antoshechkin I.A."/>
            <person name="Orphan V.J."/>
        </authorList>
    </citation>
    <scope>NUCLEOTIDE SEQUENCE</scope>
    <source>
        <strain evidence="2">PR6</strain>
    </source>
</reference>
<dbReference type="PANTHER" id="PTHR12128">
    <property type="entry name" value="DIHYDRODIPICOLINATE SYNTHASE"/>
    <property type="match status" value="1"/>
</dbReference>
<dbReference type="Gene3D" id="3.20.20.70">
    <property type="entry name" value="Aldolase class I"/>
    <property type="match status" value="1"/>
</dbReference>
<sequence>MIIKEKRTSLIKNLFPSHVPQIWCPPLTHYNENGEIDFNRMKKHIEFLIPYIHSFLIPGSTGDGWELKLIEYKSILEFIHKEFGTKNKINLIIGLLREDPKDRMEFLDHAISFLKEKNIEIKANGSNFGYFKGFVICPKKGKELTQDEIKEDIIELLEKDYPFVLYQLPQVTENELTPELVEYLAKRYYNVYMLKDSSGADRIANSDRDYYSLVILRGAEGNYFEQLKITGGKYDGFLLSIGNSFPQELCSLIELMSKGKNEQAQKLSRKLTNVVNSVFKIAQQIPKGNAFTNSNKLIDHFNAYGEKWKDFPFPILHSGEEIDENLLEKTEKILMKQGLLRKEGYMLKEKK</sequence>
<dbReference type="InterPro" id="IPR002220">
    <property type="entry name" value="DapA-like"/>
</dbReference>
<dbReference type="PANTHER" id="PTHR12128:SF66">
    <property type="entry name" value="4-HYDROXY-2-OXOGLUTARATE ALDOLASE, MITOCHONDRIAL"/>
    <property type="match status" value="1"/>
</dbReference>
<evidence type="ECO:0000256" key="1">
    <source>
        <dbReference type="ARBA" id="ARBA00023239"/>
    </source>
</evidence>
<dbReference type="CDD" id="cd00408">
    <property type="entry name" value="DHDPS-like"/>
    <property type="match status" value="1"/>
</dbReference>
<dbReference type="Pfam" id="PF00701">
    <property type="entry name" value="DHDPS"/>
    <property type="match status" value="2"/>
</dbReference>
<name>A0A9Y1FNS1_9ARCH</name>
<evidence type="ECO:0000313" key="2">
    <source>
        <dbReference type="EMBL" id="UJG43436.1"/>
    </source>
</evidence>
<dbReference type="GO" id="GO:0008840">
    <property type="term" value="F:4-hydroxy-tetrahydrodipicolinate synthase activity"/>
    <property type="evidence" value="ECO:0007669"/>
    <property type="project" value="TreeGrafter"/>
</dbReference>
<protein>
    <submittedName>
        <fullName evidence="2">Dihydrodipicolinate synthase family protein</fullName>
    </submittedName>
</protein>
<organism evidence="2">
    <name type="scientific">Candidatus Heimdallarchaeum endolithica</name>
    <dbReference type="NCBI Taxonomy" id="2876572"/>
    <lineage>
        <taxon>Archaea</taxon>
        <taxon>Promethearchaeati</taxon>
        <taxon>Candidatus Heimdallarchaeota</taxon>
        <taxon>Candidatus Heimdallarchaeia (ex Rinke et al. 2021) (nom. nud.)</taxon>
        <taxon>Candidatus Heimdallarchaeales</taxon>
        <taxon>Candidatus Heimdallarchaeaceae</taxon>
        <taxon>Candidatus Heimdallarchaeum</taxon>
    </lineage>
</organism>
<gene>
    <name evidence="2" type="ORF">K9W46_13835</name>
</gene>
<dbReference type="GO" id="GO:0008675">
    <property type="term" value="F:2-dehydro-3-deoxy-phosphogluconate aldolase activity"/>
    <property type="evidence" value="ECO:0007669"/>
    <property type="project" value="UniProtKB-ARBA"/>
</dbReference>